<comment type="similarity">
    <text evidence="6">Belongs to the HepT RNase toxin family.</text>
</comment>
<dbReference type="Gene3D" id="1.20.120.580">
    <property type="entry name" value="bsu32300-like"/>
    <property type="match status" value="1"/>
</dbReference>
<keyword evidence="3" id="KW-0540">Nuclease</keyword>
<dbReference type="SUPFAM" id="SSF81593">
    <property type="entry name" value="Nucleotidyltransferase substrate binding subunit/domain"/>
    <property type="match status" value="1"/>
</dbReference>
<keyword evidence="5" id="KW-0378">Hydrolase</keyword>
<dbReference type="PANTHER" id="PTHR34139">
    <property type="entry name" value="UPF0331 PROTEIN MJ0127"/>
    <property type="match status" value="1"/>
</dbReference>
<evidence type="ECO:0000256" key="1">
    <source>
        <dbReference type="ARBA" id="ARBA00022553"/>
    </source>
</evidence>
<dbReference type="InterPro" id="IPR008201">
    <property type="entry name" value="HepT-like"/>
</dbReference>
<keyword evidence="2" id="KW-1277">Toxin-antitoxin system</keyword>
<dbReference type="AlphaFoldDB" id="A0A1J0AGM8"/>
<accession>A0A1J0AGM8</accession>
<evidence type="ECO:0008006" key="9">
    <source>
        <dbReference type="Google" id="ProtNLM"/>
    </source>
</evidence>
<keyword evidence="1" id="KW-0597">Phosphoprotein</keyword>
<evidence type="ECO:0000256" key="4">
    <source>
        <dbReference type="ARBA" id="ARBA00022741"/>
    </source>
</evidence>
<dbReference type="Proteomes" id="UP000180235">
    <property type="component" value="Chromosome"/>
</dbReference>
<reference evidence="7 8" key="1">
    <citation type="submission" date="2016-10" db="EMBL/GenBank/DDBJ databases">
        <title>Description of Gloeomargarita lithophora gen. nov., sp. nov., a thylakoid-bearing basal-branching cyanobacterium with intracellular carbonates, and proposal for Gloeomargaritales ord. nov.</title>
        <authorList>
            <person name="Moreira D."/>
            <person name="Tavera R."/>
            <person name="Benzerara K."/>
            <person name="Skouri-Panet F."/>
            <person name="Couradeau E."/>
            <person name="Gerard E."/>
            <person name="Loussert C."/>
            <person name="Novelo E."/>
            <person name="Zivanovic Y."/>
            <person name="Lopez-Garcia P."/>
        </authorList>
    </citation>
    <scope>NUCLEOTIDE SEQUENCE [LARGE SCALE GENOMIC DNA]</scope>
    <source>
        <strain evidence="7 8">D10</strain>
    </source>
</reference>
<protein>
    <recommendedName>
        <fullName evidence="9">DUF86 domain-containing protein</fullName>
    </recommendedName>
</protein>
<dbReference type="InterPro" id="IPR051813">
    <property type="entry name" value="HepT_RNase_toxin"/>
</dbReference>
<name>A0A1J0AGM8_9CYAN</name>
<gene>
    <name evidence="7" type="ORF">GlitD10_2700</name>
</gene>
<dbReference type="Pfam" id="PF01934">
    <property type="entry name" value="HepT-like"/>
    <property type="match status" value="1"/>
</dbReference>
<evidence type="ECO:0000313" key="8">
    <source>
        <dbReference type="Proteomes" id="UP000180235"/>
    </source>
</evidence>
<keyword evidence="4" id="KW-0547">Nucleotide-binding</keyword>
<keyword evidence="8" id="KW-1185">Reference proteome</keyword>
<dbReference type="InterPro" id="IPR037038">
    <property type="entry name" value="HepT-like_sf"/>
</dbReference>
<dbReference type="STRING" id="1188229.GlitD10_2700"/>
<dbReference type="GO" id="GO:0004540">
    <property type="term" value="F:RNA nuclease activity"/>
    <property type="evidence" value="ECO:0007669"/>
    <property type="project" value="InterPro"/>
</dbReference>
<dbReference type="PANTHER" id="PTHR34139:SF1">
    <property type="entry name" value="RNASE MJ1380-RELATED"/>
    <property type="match status" value="1"/>
</dbReference>
<evidence type="ECO:0000256" key="3">
    <source>
        <dbReference type="ARBA" id="ARBA00022722"/>
    </source>
</evidence>
<dbReference type="GO" id="GO:0000166">
    <property type="term" value="F:nucleotide binding"/>
    <property type="evidence" value="ECO:0007669"/>
    <property type="project" value="UniProtKB-KW"/>
</dbReference>
<dbReference type="GO" id="GO:0016787">
    <property type="term" value="F:hydrolase activity"/>
    <property type="evidence" value="ECO:0007669"/>
    <property type="project" value="UniProtKB-KW"/>
</dbReference>
<dbReference type="GO" id="GO:0110001">
    <property type="term" value="C:toxin-antitoxin complex"/>
    <property type="evidence" value="ECO:0007669"/>
    <property type="project" value="InterPro"/>
</dbReference>
<dbReference type="RefSeq" id="WP_071455391.1">
    <property type="nucleotide sequence ID" value="NZ_CP017675.1"/>
</dbReference>
<dbReference type="OrthoDB" id="9810538at2"/>
<evidence type="ECO:0000256" key="5">
    <source>
        <dbReference type="ARBA" id="ARBA00022801"/>
    </source>
</evidence>
<organism evidence="7 8">
    <name type="scientific">Gloeomargarita lithophora Alchichica-D10</name>
    <dbReference type="NCBI Taxonomy" id="1188229"/>
    <lineage>
        <taxon>Bacteria</taxon>
        <taxon>Bacillati</taxon>
        <taxon>Cyanobacteriota</taxon>
        <taxon>Cyanophyceae</taxon>
        <taxon>Gloeomargaritales</taxon>
        <taxon>Gloeomargaritaceae</taxon>
        <taxon>Gloeomargarita</taxon>
    </lineage>
</organism>
<dbReference type="KEGG" id="glt:GlitD10_2700"/>
<evidence type="ECO:0000313" key="7">
    <source>
        <dbReference type="EMBL" id="APB35043.1"/>
    </source>
</evidence>
<evidence type="ECO:0000256" key="6">
    <source>
        <dbReference type="ARBA" id="ARBA00024207"/>
    </source>
</evidence>
<sequence>MQSNNRDVASIWDMVQSIRRIQSFTNDQTFDEYLNDIRTISAVERQFEVLGEAARRISNEFRQAHPIIDWQRIVGLRNIVAHRYDEVRQDILWTIIHSELAPLLAQLESILPPLPNEQ</sequence>
<evidence type="ECO:0000256" key="2">
    <source>
        <dbReference type="ARBA" id="ARBA00022649"/>
    </source>
</evidence>
<dbReference type="EMBL" id="CP017675">
    <property type="protein sequence ID" value="APB35043.1"/>
    <property type="molecule type" value="Genomic_DNA"/>
</dbReference>
<proteinExistence type="inferred from homology"/>